<evidence type="ECO:0008006" key="3">
    <source>
        <dbReference type="Google" id="ProtNLM"/>
    </source>
</evidence>
<proteinExistence type="predicted"/>
<name>A0A383C363_9ZZZZ</name>
<gene>
    <name evidence="2" type="ORF">METZ01_LOCUS479367</name>
</gene>
<evidence type="ECO:0000256" key="1">
    <source>
        <dbReference type="SAM" id="MobiDB-lite"/>
    </source>
</evidence>
<feature type="region of interest" description="Disordered" evidence="1">
    <location>
        <begin position="64"/>
        <end position="100"/>
    </location>
</feature>
<feature type="non-terminal residue" evidence="2">
    <location>
        <position position="1"/>
    </location>
</feature>
<reference evidence="2" key="1">
    <citation type="submission" date="2018-05" db="EMBL/GenBank/DDBJ databases">
        <authorList>
            <person name="Lanie J.A."/>
            <person name="Ng W.-L."/>
            <person name="Kazmierczak K.M."/>
            <person name="Andrzejewski T.M."/>
            <person name="Davidsen T.M."/>
            <person name="Wayne K.J."/>
            <person name="Tettelin H."/>
            <person name="Glass J.I."/>
            <person name="Rusch D."/>
            <person name="Podicherti R."/>
            <person name="Tsui H.-C.T."/>
            <person name="Winkler M.E."/>
        </authorList>
    </citation>
    <scope>NUCLEOTIDE SEQUENCE</scope>
</reference>
<dbReference type="InterPro" id="IPR015943">
    <property type="entry name" value="WD40/YVTN_repeat-like_dom_sf"/>
</dbReference>
<dbReference type="InterPro" id="IPR011048">
    <property type="entry name" value="Haem_d1_sf"/>
</dbReference>
<dbReference type="SUPFAM" id="SSF51004">
    <property type="entry name" value="C-terminal (heme d1) domain of cytochrome cd1-nitrite reductase"/>
    <property type="match status" value="1"/>
</dbReference>
<evidence type="ECO:0000313" key="2">
    <source>
        <dbReference type="EMBL" id="SVE26513.1"/>
    </source>
</evidence>
<accession>A0A383C363</accession>
<dbReference type="EMBL" id="UINC01205369">
    <property type="protein sequence ID" value="SVE26513.1"/>
    <property type="molecule type" value="Genomic_DNA"/>
</dbReference>
<sequence length="213" mass="23337">DEGLWIADQVTDRCALTDISEPDADYGVGKVIKEIPSESSNTSGLTYGEGLLWFAANGAGGRWRTTRSTDAEKGDVLGVDPETGETKRREKIPDGGGTHGIEYDPFDPGTLWLTTLKSQTATQVKISDWSILKTVNLPYVRAHGMIRVEDGLWVVHTGDRVIVKLNIETSEEMDRIDVPEPHPEPHGLSKLTDSSWVYCDAASGWVTEIVLKG</sequence>
<organism evidence="2">
    <name type="scientific">marine metagenome</name>
    <dbReference type="NCBI Taxonomy" id="408172"/>
    <lineage>
        <taxon>unclassified sequences</taxon>
        <taxon>metagenomes</taxon>
        <taxon>ecological metagenomes</taxon>
    </lineage>
</organism>
<protein>
    <recommendedName>
        <fullName evidence="3">SMP-30/Gluconolactonase/LRE-like region domain-containing protein</fullName>
    </recommendedName>
</protein>
<dbReference type="Gene3D" id="2.130.10.10">
    <property type="entry name" value="YVTN repeat-like/Quinoprotein amine dehydrogenase"/>
    <property type="match status" value="1"/>
</dbReference>
<feature type="compositionally biased region" description="Basic and acidic residues" evidence="1">
    <location>
        <begin position="84"/>
        <end position="93"/>
    </location>
</feature>
<dbReference type="AlphaFoldDB" id="A0A383C363"/>